<feature type="domain" description="DUF4220" evidence="2">
    <location>
        <begin position="68"/>
        <end position="289"/>
    </location>
</feature>
<evidence type="ECO:0000313" key="4">
    <source>
        <dbReference type="Proteomes" id="UP001324115"/>
    </source>
</evidence>
<comment type="caution">
    <text evidence="3">The sequence shown here is derived from an EMBL/GenBank/DDBJ whole genome shotgun (WGS) entry which is preliminary data.</text>
</comment>
<feature type="transmembrane region" description="Helical" evidence="1">
    <location>
        <begin position="294"/>
        <end position="318"/>
    </location>
</feature>
<dbReference type="Pfam" id="PF13968">
    <property type="entry name" value="DUF4220"/>
    <property type="match status" value="1"/>
</dbReference>
<proteinExistence type="predicted"/>
<keyword evidence="1" id="KW-1133">Transmembrane helix</keyword>
<dbReference type="InterPro" id="IPR025315">
    <property type="entry name" value="DUF4220"/>
</dbReference>
<evidence type="ECO:0000256" key="1">
    <source>
        <dbReference type="SAM" id="Phobius"/>
    </source>
</evidence>
<evidence type="ECO:0000313" key="3">
    <source>
        <dbReference type="EMBL" id="KAK4591414.1"/>
    </source>
</evidence>
<keyword evidence="4" id="KW-1185">Reference proteome</keyword>
<dbReference type="AlphaFoldDB" id="A0AAN7IVX8"/>
<sequence>MLFLLVSSLIYIKARGLMELFPPKFRNFWKYWELRVLVLLSLMLPKVVIIFGNHRKYTSKTWIRIVLWCAYLMADWVATVVLCVISNHLGDTTESIGKDGSLIDDIQLTIFWAPFLLLHMGGPDTITVYSMEDNELWLRHFLELSVQTGVAFYIFFTAWMGSRLSILFILIFCAGTIQYRERTWVFRSASNGRFRESMLTPDTVDEVIEAQVVNLSSVENDSIHDATELVTAYDLIYIFKRLFVDLILGFEDRDNSQSLFKEISWNKAFKVIEMELGFMYDVLYTKATFSNIDLVLTFLLLSTAILLEVYAFLLLLSLDWTNRRLSKHVVKFHVKFNILSFSLKDKHTIFNGIQKRLCINKFLEKHQYTTCEKVPVELKKLISDHLKKKFEHRKENSNVANDIRTLCSCRRAAVLEKYSHLGLDWSLQVEFDQSILIWHIATDLCYYSDWRDQDAIIDMSTLDISQACEILLNVNTQVPPTKVKGDRSKSNQKWEMISRVWVEMLAYAACHCRGNYHAQQLRWGGKLLTHLWLLMAHFGLTKQFQISQGHARAKLVVK</sequence>
<accession>A0AAN7IVX8</accession>
<feature type="transmembrane region" description="Helical" evidence="1">
    <location>
        <begin position="150"/>
        <end position="177"/>
    </location>
</feature>
<name>A0AAN7IVX8_QUERU</name>
<gene>
    <name evidence="3" type="ORF">RGQ29_021568</name>
</gene>
<keyword evidence="1" id="KW-0812">Transmembrane</keyword>
<feature type="transmembrane region" description="Helical" evidence="1">
    <location>
        <begin position="32"/>
        <end position="53"/>
    </location>
</feature>
<organism evidence="3 4">
    <name type="scientific">Quercus rubra</name>
    <name type="common">Northern red oak</name>
    <name type="synonym">Quercus borealis</name>
    <dbReference type="NCBI Taxonomy" id="3512"/>
    <lineage>
        <taxon>Eukaryota</taxon>
        <taxon>Viridiplantae</taxon>
        <taxon>Streptophyta</taxon>
        <taxon>Embryophyta</taxon>
        <taxon>Tracheophyta</taxon>
        <taxon>Spermatophyta</taxon>
        <taxon>Magnoliopsida</taxon>
        <taxon>eudicotyledons</taxon>
        <taxon>Gunneridae</taxon>
        <taxon>Pentapetalae</taxon>
        <taxon>rosids</taxon>
        <taxon>fabids</taxon>
        <taxon>Fagales</taxon>
        <taxon>Fagaceae</taxon>
        <taxon>Quercus</taxon>
    </lineage>
</organism>
<feature type="transmembrane region" description="Helical" evidence="1">
    <location>
        <begin position="65"/>
        <end position="89"/>
    </location>
</feature>
<dbReference type="EMBL" id="JAXUIC010000005">
    <property type="protein sequence ID" value="KAK4591414.1"/>
    <property type="molecule type" value="Genomic_DNA"/>
</dbReference>
<dbReference type="InterPro" id="IPR007658">
    <property type="entry name" value="DUF594"/>
</dbReference>
<evidence type="ECO:0000259" key="2">
    <source>
        <dbReference type="Pfam" id="PF13968"/>
    </source>
</evidence>
<protein>
    <recommendedName>
        <fullName evidence="2">DUF4220 domain-containing protein</fullName>
    </recommendedName>
</protein>
<dbReference type="PANTHER" id="PTHR31325">
    <property type="entry name" value="OS01G0798800 PROTEIN-RELATED"/>
    <property type="match status" value="1"/>
</dbReference>
<dbReference type="Pfam" id="PF04578">
    <property type="entry name" value="DUF594"/>
    <property type="match status" value="1"/>
</dbReference>
<keyword evidence="1" id="KW-0472">Membrane</keyword>
<dbReference type="Proteomes" id="UP001324115">
    <property type="component" value="Unassembled WGS sequence"/>
</dbReference>
<reference evidence="3 4" key="1">
    <citation type="journal article" date="2023" name="G3 (Bethesda)">
        <title>A haplotype-resolved chromosome-scale genome for Quercus rubra L. provides insights into the genetics of adaptive traits for red oak species.</title>
        <authorList>
            <person name="Kapoor B."/>
            <person name="Jenkins J."/>
            <person name="Schmutz J."/>
            <person name="Zhebentyayeva T."/>
            <person name="Kuelheim C."/>
            <person name="Coggeshall M."/>
            <person name="Heim C."/>
            <person name="Lasky J.R."/>
            <person name="Leites L."/>
            <person name="Islam-Faridi N."/>
            <person name="Romero-Severson J."/>
            <person name="DeLeo V.L."/>
            <person name="Lucas S.M."/>
            <person name="Lazic D."/>
            <person name="Gailing O."/>
            <person name="Carlson J."/>
            <person name="Staton M."/>
        </authorList>
    </citation>
    <scope>NUCLEOTIDE SEQUENCE [LARGE SCALE GENOMIC DNA]</scope>
    <source>
        <strain evidence="3">Pseudo-F2</strain>
    </source>
</reference>